<keyword evidence="1" id="KW-0808">Transferase</keyword>
<dbReference type="GO" id="GO:0008897">
    <property type="term" value="F:holo-[acyl-carrier-protein] synthase activity"/>
    <property type="evidence" value="ECO:0007669"/>
    <property type="project" value="InterPro"/>
</dbReference>
<name>A0A256ACK1_9FLAO</name>
<evidence type="ECO:0000313" key="4">
    <source>
        <dbReference type="Proteomes" id="UP000216035"/>
    </source>
</evidence>
<dbReference type="GO" id="GO:0000287">
    <property type="term" value="F:magnesium ion binding"/>
    <property type="evidence" value="ECO:0007669"/>
    <property type="project" value="InterPro"/>
</dbReference>
<protein>
    <recommendedName>
        <fullName evidence="2">4'-phosphopantetheinyl transferase domain-containing protein</fullName>
    </recommendedName>
</protein>
<dbReference type="SUPFAM" id="SSF56214">
    <property type="entry name" value="4'-phosphopantetheinyl transferase"/>
    <property type="match status" value="2"/>
</dbReference>
<comment type="caution">
    <text evidence="3">The sequence shown here is derived from an EMBL/GenBank/DDBJ whole genome shotgun (WGS) entry which is preliminary data.</text>
</comment>
<proteinExistence type="predicted"/>
<evidence type="ECO:0000313" key="3">
    <source>
        <dbReference type="EMBL" id="OYQ51398.1"/>
    </source>
</evidence>
<dbReference type="Pfam" id="PF01648">
    <property type="entry name" value="ACPS"/>
    <property type="match status" value="1"/>
</dbReference>
<feature type="domain" description="4'-phosphopantetheinyl transferase" evidence="2">
    <location>
        <begin position="102"/>
        <end position="202"/>
    </location>
</feature>
<keyword evidence="4" id="KW-1185">Reference proteome</keyword>
<gene>
    <name evidence="3" type="ORF">CHX27_00360</name>
</gene>
<sequence length="209" mass="23441">MPLYSTFNYKSNIRVSVWDITESVSDLAVHALTQKSQQRLEGMKSKVHQKGFLSIRKLLEANGYTDSDLYYHQTGKPLLTDGVQVSITHSAQYSALALAEVPVGIDIEHVKPVVGRIAHKFTKNEAWFLDATSSDYLDKLTVIWGVKEAIFKVVNEPGISFNHHIAVSKFSLDDQETTAMLDFNGQQTGFTIYFESIADYKLVVATYIS</sequence>
<evidence type="ECO:0000256" key="1">
    <source>
        <dbReference type="ARBA" id="ARBA00022679"/>
    </source>
</evidence>
<reference evidence="3 4" key="1">
    <citation type="submission" date="2017-07" db="EMBL/GenBank/DDBJ databases">
        <title>Flavobacterium cyanobacteriorum sp. nov., isolated from cyanobacterial aggregates in a eutrophic lake.</title>
        <authorList>
            <person name="Cai H."/>
        </authorList>
    </citation>
    <scope>NUCLEOTIDE SEQUENCE [LARGE SCALE GENOMIC DNA]</scope>
    <source>
        <strain evidence="3 4">TH167</strain>
    </source>
</reference>
<dbReference type="InterPro" id="IPR037143">
    <property type="entry name" value="4-PPantetheinyl_Trfase_dom_sf"/>
</dbReference>
<dbReference type="Gene3D" id="3.90.470.20">
    <property type="entry name" value="4'-phosphopantetheinyl transferase domain"/>
    <property type="match status" value="1"/>
</dbReference>
<dbReference type="OrthoDB" id="1190494at2"/>
<evidence type="ECO:0000259" key="2">
    <source>
        <dbReference type="Pfam" id="PF01648"/>
    </source>
</evidence>
<dbReference type="RefSeq" id="WP_094484809.1">
    <property type="nucleotide sequence ID" value="NZ_NOXX01000038.1"/>
</dbReference>
<dbReference type="AlphaFoldDB" id="A0A256ACK1"/>
<accession>A0A256ACK1</accession>
<dbReference type="Proteomes" id="UP000216035">
    <property type="component" value="Unassembled WGS sequence"/>
</dbReference>
<dbReference type="InterPro" id="IPR008278">
    <property type="entry name" value="4-PPantetheinyl_Trfase_dom"/>
</dbReference>
<dbReference type="EMBL" id="NOXX01000038">
    <property type="protein sequence ID" value="OYQ51398.1"/>
    <property type="molecule type" value="Genomic_DNA"/>
</dbReference>
<organism evidence="3 4">
    <name type="scientific">Flavobacterium aurantiibacter</name>
    <dbReference type="NCBI Taxonomy" id="2023067"/>
    <lineage>
        <taxon>Bacteria</taxon>
        <taxon>Pseudomonadati</taxon>
        <taxon>Bacteroidota</taxon>
        <taxon>Flavobacteriia</taxon>
        <taxon>Flavobacteriales</taxon>
        <taxon>Flavobacteriaceae</taxon>
        <taxon>Flavobacterium</taxon>
    </lineage>
</organism>